<accession>A0A7Z0B0T0</accession>
<reference evidence="1 2" key="1">
    <citation type="submission" date="2020-07" db="EMBL/GenBank/DDBJ databases">
        <title>Exploring microbial biodiversity for novel pathways involved in the catabolism of aromatic compounds derived from lignin.</title>
        <authorList>
            <person name="Elkins J."/>
        </authorList>
    </citation>
    <scope>NUCLEOTIDE SEQUENCE [LARGE SCALE GENOMIC DNA]</scope>
    <source>
        <strain evidence="1 2">H2C3B</strain>
    </source>
</reference>
<sequence>MDDVVVEPAGAVVKFEFRSNSGPYRRRRGPCCSGGCSGCACGGFDWRDYQCVCLTLGRHPRDGCRRAIVGRQIRETPIQLLDLAIDLHQLLAIFSSTFDFG</sequence>
<protein>
    <submittedName>
        <fullName evidence="1">Uncharacterized protein</fullName>
    </submittedName>
</protein>
<organism evidence="1 2">
    <name type="scientific">Paraburkholderia bryophila</name>
    <dbReference type="NCBI Taxonomy" id="420952"/>
    <lineage>
        <taxon>Bacteria</taxon>
        <taxon>Pseudomonadati</taxon>
        <taxon>Pseudomonadota</taxon>
        <taxon>Betaproteobacteria</taxon>
        <taxon>Burkholderiales</taxon>
        <taxon>Burkholderiaceae</taxon>
        <taxon>Paraburkholderia</taxon>
    </lineage>
</organism>
<dbReference type="EMBL" id="JACCAU010000001">
    <property type="protein sequence ID" value="NYH16969.1"/>
    <property type="molecule type" value="Genomic_DNA"/>
</dbReference>
<name>A0A7Z0B0T0_9BURK</name>
<proteinExistence type="predicted"/>
<evidence type="ECO:0000313" key="2">
    <source>
        <dbReference type="Proteomes" id="UP000572540"/>
    </source>
</evidence>
<comment type="caution">
    <text evidence="1">The sequence shown here is derived from an EMBL/GenBank/DDBJ whole genome shotgun (WGS) entry which is preliminary data.</text>
</comment>
<dbReference type="RefSeq" id="WP_179759438.1">
    <property type="nucleotide sequence ID" value="NZ_JACCAU010000001.1"/>
</dbReference>
<gene>
    <name evidence="1" type="ORF">GGD41_004197</name>
</gene>
<dbReference type="Proteomes" id="UP000572540">
    <property type="component" value="Unassembled WGS sequence"/>
</dbReference>
<dbReference type="AlphaFoldDB" id="A0A7Z0B0T0"/>
<evidence type="ECO:0000313" key="1">
    <source>
        <dbReference type="EMBL" id="NYH16969.1"/>
    </source>
</evidence>